<reference evidence="1 2" key="1">
    <citation type="submission" date="2024-04" db="EMBL/GenBank/DDBJ databases">
        <title>Draft genome sequence of Pseudophaeobacter arcticus NBRC 116598.</title>
        <authorList>
            <person name="Miyakawa T."/>
            <person name="Kusuya Y."/>
            <person name="Miura T."/>
        </authorList>
    </citation>
    <scope>NUCLEOTIDE SEQUENCE [LARGE SCALE GENOMIC DNA]</scope>
    <source>
        <strain evidence="1 2">SU-CL00105</strain>
    </source>
</reference>
<accession>A0ABQ0AI70</accession>
<organism evidence="1 2">
    <name type="scientific">Pseudophaeobacter arcticus</name>
    <dbReference type="NCBI Taxonomy" id="385492"/>
    <lineage>
        <taxon>Bacteria</taxon>
        <taxon>Pseudomonadati</taxon>
        <taxon>Pseudomonadota</taxon>
        <taxon>Alphaproteobacteria</taxon>
        <taxon>Rhodobacterales</taxon>
        <taxon>Paracoccaceae</taxon>
        <taxon>Pseudophaeobacter</taxon>
    </lineage>
</organism>
<protein>
    <submittedName>
        <fullName evidence="1">Uncharacterized protein</fullName>
    </submittedName>
</protein>
<sequence>MGAKHRMLPAWLQRHAKRLFHVNPRLFQSCACDSQVIQFHHALLFWPHPSRPLATFKRKAEEMIAGRHS</sequence>
<keyword evidence="2" id="KW-1185">Reference proteome</keyword>
<evidence type="ECO:0000313" key="1">
    <source>
        <dbReference type="EMBL" id="GAA6195575.1"/>
    </source>
</evidence>
<gene>
    <name evidence="1" type="ORF">NBRC116598_10190</name>
</gene>
<name>A0ABQ0AI70_9RHOB</name>
<comment type="caution">
    <text evidence="1">The sequence shown here is derived from an EMBL/GenBank/DDBJ whole genome shotgun (WGS) entry which is preliminary data.</text>
</comment>
<dbReference type="Proteomes" id="UP001441944">
    <property type="component" value="Unassembled WGS sequence"/>
</dbReference>
<proteinExistence type="predicted"/>
<evidence type="ECO:0000313" key="2">
    <source>
        <dbReference type="Proteomes" id="UP001441944"/>
    </source>
</evidence>
<dbReference type="EMBL" id="BAABWU010000002">
    <property type="protein sequence ID" value="GAA6195575.1"/>
    <property type="molecule type" value="Genomic_DNA"/>
</dbReference>